<name>B4JIS2_DROGR</name>
<feature type="domain" description="BHLH" evidence="2">
    <location>
        <begin position="53"/>
        <end position="105"/>
    </location>
</feature>
<reference evidence="3 4" key="1">
    <citation type="journal article" date="2007" name="Nature">
        <title>Evolution of genes and genomes on the Drosophila phylogeny.</title>
        <authorList>
            <consortium name="Drosophila 12 Genomes Consortium"/>
            <person name="Clark A.G."/>
            <person name="Eisen M.B."/>
            <person name="Smith D.R."/>
            <person name="Bergman C.M."/>
            <person name="Oliver B."/>
            <person name="Markow T.A."/>
            <person name="Kaufman T.C."/>
            <person name="Kellis M."/>
            <person name="Gelbart W."/>
            <person name="Iyer V.N."/>
            <person name="Pollard D.A."/>
            <person name="Sackton T.B."/>
            <person name="Larracuente A.M."/>
            <person name="Singh N.D."/>
            <person name="Abad J.P."/>
            <person name="Abt D.N."/>
            <person name="Adryan B."/>
            <person name="Aguade M."/>
            <person name="Akashi H."/>
            <person name="Anderson W.W."/>
            <person name="Aquadro C.F."/>
            <person name="Ardell D.H."/>
            <person name="Arguello R."/>
            <person name="Artieri C.G."/>
            <person name="Barbash D.A."/>
            <person name="Barker D."/>
            <person name="Barsanti P."/>
            <person name="Batterham P."/>
            <person name="Batzoglou S."/>
            <person name="Begun D."/>
            <person name="Bhutkar A."/>
            <person name="Blanco E."/>
            <person name="Bosak S.A."/>
            <person name="Bradley R.K."/>
            <person name="Brand A.D."/>
            <person name="Brent M.R."/>
            <person name="Brooks A.N."/>
            <person name="Brown R.H."/>
            <person name="Butlin R.K."/>
            <person name="Caggese C."/>
            <person name="Calvi B.R."/>
            <person name="Bernardo de Carvalho A."/>
            <person name="Caspi A."/>
            <person name="Castrezana S."/>
            <person name="Celniker S.E."/>
            <person name="Chang J.L."/>
            <person name="Chapple C."/>
            <person name="Chatterji S."/>
            <person name="Chinwalla A."/>
            <person name="Civetta A."/>
            <person name="Clifton S.W."/>
            <person name="Comeron J.M."/>
            <person name="Costello J.C."/>
            <person name="Coyne J.A."/>
            <person name="Daub J."/>
            <person name="David R.G."/>
            <person name="Delcher A.L."/>
            <person name="Delehaunty K."/>
            <person name="Do C.B."/>
            <person name="Ebling H."/>
            <person name="Edwards K."/>
            <person name="Eickbush T."/>
            <person name="Evans J.D."/>
            <person name="Filipski A."/>
            <person name="Findeiss S."/>
            <person name="Freyhult E."/>
            <person name="Fulton L."/>
            <person name="Fulton R."/>
            <person name="Garcia A.C."/>
            <person name="Gardiner A."/>
            <person name="Garfield D.A."/>
            <person name="Garvin B.E."/>
            <person name="Gibson G."/>
            <person name="Gilbert D."/>
            <person name="Gnerre S."/>
            <person name="Godfrey J."/>
            <person name="Good R."/>
            <person name="Gotea V."/>
            <person name="Gravely B."/>
            <person name="Greenberg A.J."/>
            <person name="Griffiths-Jones S."/>
            <person name="Gross S."/>
            <person name="Guigo R."/>
            <person name="Gustafson E.A."/>
            <person name="Haerty W."/>
            <person name="Hahn M.W."/>
            <person name="Halligan D.L."/>
            <person name="Halpern A.L."/>
            <person name="Halter G.M."/>
            <person name="Han M.V."/>
            <person name="Heger A."/>
            <person name="Hillier L."/>
            <person name="Hinrichs A.S."/>
            <person name="Holmes I."/>
            <person name="Hoskins R.A."/>
            <person name="Hubisz M.J."/>
            <person name="Hultmark D."/>
            <person name="Huntley M.A."/>
            <person name="Jaffe D.B."/>
            <person name="Jagadeeshan S."/>
            <person name="Jeck W.R."/>
            <person name="Johnson J."/>
            <person name="Jones C.D."/>
            <person name="Jordan W.C."/>
            <person name="Karpen G.H."/>
            <person name="Kataoka E."/>
            <person name="Keightley P.D."/>
            <person name="Kheradpour P."/>
            <person name="Kirkness E.F."/>
            <person name="Koerich L.B."/>
            <person name="Kristiansen K."/>
            <person name="Kudrna D."/>
            <person name="Kulathinal R.J."/>
            <person name="Kumar S."/>
            <person name="Kwok R."/>
            <person name="Lander E."/>
            <person name="Langley C.H."/>
            <person name="Lapoint R."/>
            <person name="Lazzaro B.P."/>
            <person name="Lee S.J."/>
            <person name="Levesque L."/>
            <person name="Li R."/>
            <person name="Lin C.F."/>
            <person name="Lin M.F."/>
            <person name="Lindblad-Toh K."/>
            <person name="Llopart A."/>
            <person name="Long M."/>
            <person name="Low L."/>
            <person name="Lozovsky E."/>
            <person name="Lu J."/>
            <person name="Luo M."/>
            <person name="Machado C.A."/>
            <person name="Makalowski W."/>
            <person name="Marzo M."/>
            <person name="Matsuda M."/>
            <person name="Matzkin L."/>
            <person name="McAllister B."/>
            <person name="McBride C.S."/>
            <person name="McKernan B."/>
            <person name="McKernan K."/>
            <person name="Mendez-Lago M."/>
            <person name="Minx P."/>
            <person name="Mollenhauer M.U."/>
            <person name="Montooth K."/>
            <person name="Mount S.M."/>
            <person name="Mu X."/>
            <person name="Myers E."/>
            <person name="Negre B."/>
            <person name="Newfeld S."/>
            <person name="Nielsen R."/>
            <person name="Noor M.A."/>
            <person name="O'Grady P."/>
            <person name="Pachter L."/>
            <person name="Papaceit M."/>
            <person name="Parisi M.J."/>
            <person name="Parisi M."/>
            <person name="Parts L."/>
            <person name="Pedersen J.S."/>
            <person name="Pesole G."/>
            <person name="Phillippy A.M."/>
            <person name="Ponting C.P."/>
            <person name="Pop M."/>
            <person name="Porcelli D."/>
            <person name="Powell J.R."/>
            <person name="Prohaska S."/>
            <person name="Pruitt K."/>
            <person name="Puig M."/>
            <person name="Quesneville H."/>
            <person name="Ram K.R."/>
            <person name="Rand D."/>
            <person name="Rasmussen M.D."/>
            <person name="Reed L.K."/>
            <person name="Reenan R."/>
            <person name="Reily A."/>
            <person name="Remington K.A."/>
            <person name="Rieger T.T."/>
            <person name="Ritchie M.G."/>
            <person name="Robin C."/>
            <person name="Rogers Y.H."/>
            <person name="Rohde C."/>
            <person name="Rozas J."/>
            <person name="Rubenfield M.J."/>
            <person name="Ruiz A."/>
            <person name="Russo S."/>
            <person name="Salzberg S.L."/>
            <person name="Sanchez-Gracia A."/>
            <person name="Saranga D.J."/>
            <person name="Sato H."/>
            <person name="Schaeffer S.W."/>
            <person name="Schatz M.C."/>
            <person name="Schlenke T."/>
            <person name="Schwartz R."/>
            <person name="Segarra C."/>
            <person name="Singh R.S."/>
            <person name="Sirot L."/>
            <person name="Sirota M."/>
            <person name="Sisneros N.B."/>
            <person name="Smith C.D."/>
            <person name="Smith T.F."/>
            <person name="Spieth J."/>
            <person name="Stage D.E."/>
            <person name="Stark A."/>
            <person name="Stephan W."/>
            <person name="Strausberg R.L."/>
            <person name="Strempel S."/>
            <person name="Sturgill D."/>
            <person name="Sutton G."/>
            <person name="Sutton G.G."/>
            <person name="Tao W."/>
            <person name="Teichmann S."/>
            <person name="Tobari Y.N."/>
            <person name="Tomimura Y."/>
            <person name="Tsolas J.M."/>
            <person name="Valente V.L."/>
            <person name="Venter E."/>
            <person name="Venter J.C."/>
            <person name="Vicario S."/>
            <person name="Vieira F.G."/>
            <person name="Vilella A.J."/>
            <person name="Villasante A."/>
            <person name="Walenz B."/>
            <person name="Wang J."/>
            <person name="Wasserman M."/>
            <person name="Watts T."/>
            <person name="Wilson D."/>
            <person name="Wilson R.K."/>
            <person name="Wing R.A."/>
            <person name="Wolfner M.F."/>
            <person name="Wong A."/>
            <person name="Wong G.K."/>
            <person name="Wu C.I."/>
            <person name="Wu G."/>
            <person name="Yamamoto D."/>
            <person name="Yang H.P."/>
            <person name="Yang S.P."/>
            <person name="Yorke J.A."/>
            <person name="Yoshida K."/>
            <person name="Zdobnov E."/>
            <person name="Zhang P."/>
            <person name="Zhang Y."/>
            <person name="Zimin A.V."/>
            <person name="Baldwin J."/>
            <person name="Abdouelleil A."/>
            <person name="Abdulkadir J."/>
            <person name="Abebe A."/>
            <person name="Abera B."/>
            <person name="Abreu J."/>
            <person name="Acer S.C."/>
            <person name="Aftuck L."/>
            <person name="Alexander A."/>
            <person name="An P."/>
            <person name="Anderson E."/>
            <person name="Anderson S."/>
            <person name="Arachi H."/>
            <person name="Azer M."/>
            <person name="Bachantsang P."/>
            <person name="Barry A."/>
            <person name="Bayul T."/>
            <person name="Berlin A."/>
            <person name="Bessette D."/>
            <person name="Bloom T."/>
            <person name="Blye J."/>
            <person name="Boguslavskiy L."/>
            <person name="Bonnet C."/>
            <person name="Boukhgalter B."/>
            <person name="Bourzgui I."/>
            <person name="Brown A."/>
            <person name="Cahill P."/>
            <person name="Channer S."/>
            <person name="Cheshatsang Y."/>
            <person name="Chuda L."/>
            <person name="Citroen M."/>
            <person name="Collymore A."/>
            <person name="Cooke P."/>
            <person name="Costello M."/>
            <person name="D'Aco K."/>
            <person name="Daza R."/>
            <person name="De Haan G."/>
            <person name="DeGray S."/>
            <person name="DeMaso C."/>
            <person name="Dhargay N."/>
            <person name="Dooley K."/>
            <person name="Dooley E."/>
            <person name="Doricent M."/>
            <person name="Dorje P."/>
            <person name="Dorjee K."/>
            <person name="Dupes A."/>
            <person name="Elong R."/>
            <person name="Falk J."/>
            <person name="Farina A."/>
            <person name="Faro S."/>
            <person name="Ferguson D."/>
            <person name="Fisher S."/>
            <person name="Foley C.D."/>
            <person name="Franke A."/>
            <person name="Friedrich D."/>
            <person name="Gadbois L."/>
            <person name="Gearin G."/>
            <person name="Gearin C.R."/>
            <person name="Giannoukos G."/>
            <person name="Goode T."/>
            <person name="Graham J."/>
            <person name="Grandbois E."/>
            <person name="Grewal S."/>
            <person name="Gyaltsen K."/>
            <person name="Hafez N."/>
            <person name="Hagos B."/>
            <person name="Hall J."/>
            <person name="Henson C."/>
            <person name="Hollinger A."/>
            <person name="Honan T."/>
            <person name="Huard M.D."/>
            <person name="Hughes L."/>
            <person name="Hurhula B."/>
            <person name="Husby M.E."/>
            <person name="Kamat A."/>
            <person name="Kanga B."/>
            <person name="Kashin S."/>
            <person name="Khazanovich D."/>
            <person name="Kisner P."/>
            <person name="Lance K."/>
            <person name="Lara M."/>
            <person name="Lee W."/>
            <person name="Lennon N."/>
            <person name="Letendre F."/>
            <person name="LeVine R."/>
            <person name="Lipovsky A."/>
            <person name="Liu X."/>
            <person name="Liu J."/>
            <person name="Liu S."/>
            <person name="Lokyitsang T."/>
            <person name="Lokyitsang Y."/>
            <person name="Lubonja R."/>
            <person name="Lui A."/>
            <person name="MacDonald P."/>
            <person name="Magnisalis V."/>
            <person name="Maru K."/>
            <person name="Matthews C."/>
            <person name="McCusker W."/>
            <person name="McDonough S."/>
            <person name="Mehta T."/>
            <person name="Meldrim J."/>
            <person name="Meneus L."/>
            <person name="Mihai O."/>
            <person name="Mihalev A."/>
            <person name="Mihova T."/>
            <person name="Mittelman R."/>
            <person name="Mlenga V."/>
            <person name="Montmayeur A."/>
            <person name="Mulrain L."/>
            <person name="Navidi A."/>
            <person name="Naylor J."/>
            <person name="Negash T."/>
            <person name="Nguyen T."/>
            <person name="Nguyen N."/>
            <person name="Nicol R."/>
            <person name="Norbu C."/>
            <person name="Norbu N."/>
            <person name="Novod N."/>
            <person name="O'Neill B."/>
            <person name="Osman S."/>
            <person name="Markiewicz E."/>
            <person name="Oyono O.L."/>
            <person name="Patti C."/>
            <person name="Phunkhang P."/>
            <person name="Pierre F."/>
            <person name="Priest M."/>
            <person name="Raghuraman S."/>
            <person name="Rege F."/>
            <person name="Reyes R."/>
            <person name="Rise C."/>
            <person name="Rogov P."/>
            <person name="Ross K."/>
            <person name="Ryan E."/>
            <person name="Settipalli S."/>
            <person name="Shea T."/>
            <person name="Sherpa N."/>
            <person name="Shi L."/>
            <person name="Shih D."/>
            <person name="Sparrow T."/>
            <person name="Spaulding J."/>
            <person name="Stalker J."/>
            <person name="Stange-Thomann N."/>
            <person name="Stavropoulos S."/>
            <person name="Stone C."/>
            <person name="Strader C."/>
            <person name="Tesfaye S."/>
            <person name="Thomson T."/>
            <person name="Thoulutsang Y."/>
            <person name="Thoulutsang D."/>
            <person name="Topham K."/>
            <person name="Topping I."/>
            <person name="Tsamla T."/>
            <person name="Vassiliev H."/>
            <person name="Vo A."/>
            <person name="Wangchuk T."/>
            <person name="Wangdi T."/>
            <person name="Weiand M."/>
            <person name="Wilkinson J."/>
            <person name="Wilson A."/>
            <person name="Yadav S."/>
            <person name="Young G."/>
            <person name="Yu Q."/>
            <person name="Zembek L."/>
            <person name="Zhong D."/>
            <person name="Zimmer A."/>
            <person name="Zwirko Z."/>
            <person name="Jaffe D.B."/>
            <person name="Alvarez P."/>
            <person name="Brockman W."/>
            <person name="Butler J."/>
            <person name="Chin C."/>
            <person name="Gnerre S."/>
            <person name="Grabherr M."/>
            <person name="Kleber M."/>
            <person name="Mauceli E."/>
            <person name="MacCallum I."/>
        </authorList>
    </citation>
    <scope>NUCLEOTIDE SEQUENCE [LARGE SCALE GENOMIC DNA]</scope>
    <source>
        <strain evidence="4">Tucson 15287-2541.00</strain>
    </source>
</reference>
<dbReference type="HOGENOM" id="CLU_141831_0_0_1"/>
<dbReference type="KEGG" id="dgr:6565181"/>
<dbReference type="Gene3D" id="4.10.280.10">
    <property type="entry name" value="Helix-loop-helix DNA-binding domain"/>
    <property type="match status" value="1"/>
</dbReference>
<dbReference type="Proteomes" id="UP000001070">
    <property type="component" value="Unassembled WGS sequence"/>
</dbReference>
<dbReference type="EMBL" id="CH916370">
    <property type="protein sequence ID" value="EDW00519.1"/>
    <property type="molecule type" value="Genomic_DNA"/>
</dbReference>
<sequence length="157" mass="17505">MDININMNENDALDISSLLLSSFGSHAMDSNGDSEDSSIGASNHRQNTEAPPPPRQKINARERYRTFNVNAAYEALRGLIPTEPVNRKLSKIEIIRLASSYITHLRSTLHAGSDRQPCLLRKCEHNKYANDGSGAADRVNICTFCMKPRMSQVTESR</sequence>
<organism evidence="4">
    <name type="scientific">Drosophila grimshawi</name>
    <name type="common">Hawaiian fruit fly</name>
    <name type="synonym">Idiomyia grimshawi</name>
    <dbReference type="NCBI Taxonomy" id="7222"/>
    <lineage>
        <taxon>Eukaryota</taxon>
        <taxon>Metazoa</taxon>
        <taxon>Ecdysozoa</taxon>
        <taxon>Arthropoda</taxon>
        <taxon>Hexapoda</taxon>
        <taxon>Insecta</taxon>
        <taxon>Pterygota</taxon>
        <taxon>Neoptera</taxon>
        <taxon>Endopterygota</taxon>
        <taxon>Diptera</taxon>
        <taxon>Brachycera</taxon>
        <taxon>Muscomorpha</taxon>
        <taxon>Ephydroidea</taxon>
        <taxon>Drosophilidae</taxon>
        <taxon>Drosophila</taxon>
        <taxon>Hawaiian Drosophila</taxon>
    </lineage>
</organism>
<dbReference type="GO" id="GO:0046983">
    <property type="term" value="F:protein dimerization activity"/>
    <property type="evidence" value="ECO:0007669"/>
    <property type="project" value="InterPro"/>
</dbReference>
<dbReference type="SMART" id="SM00353">
    <property type="entry name" value="HLH"/>
    <property type="match status" value="1"/>
</dbReference>
<dbReference type="eggNOG" id="KOG4029">
    <property type="taxonomic scope" value="Eukaryota"/>
</dbReference>
<feature type="compositionally biased region" description="Polar residues" evidence="1">
    <location>
        <begin position="37"/>
        <end position="49"/>
    </location>
</feature>
<evidence type="ECO:0000313" key="3">
    <source>
        <dbReference type="EMBL" id="EDW00519.1"/>
    </source>
</evidence>
<keyword evidence="4" id="KW-1185">Reference proteome</keyword>
<dbReference type="SUPFAM" id="SSF47459">
    <property type="entry name" value="HLH, helix-loop-helix DNA-binding domain"/>
    <property type="match status" value="1"/>
</dbReference>
<dbReference type="PANTHER" id="PTHR23349">
    <property type="entry name" value="BASIC HELIX-LOOP-HELIX TRANSCRIPTION FACTOR, TWIST"/>
    <property type="match status" value="1"/>
</dbReference>
<dbReference type="SMR" id="B4JIS2"/>
<dbReference type="PhylomeDB" id="B4JIS2"/>
<feature type="region of interest" description="Disordered" evidence="1">
    <location>
        <begin position="29"/>
        <end position="58"/>
    </location>
</feature>
<dbReference type="AlphaFoldDB" id="B4JIS2"/>
<dbReference type="OMA" id="RISICTF"/>
<dbReference type="InParanoid" id="B4JIS2"/>
<dbReference type="PROSITE" id="PS50888">
    <property type="entry name" value="BHLH"/>
    <property type="match status" value="1"/>
</dbReference>
<dbReference type="STRING" id="7222.B4JIS2"/>
<dbReference type="InterPro" id="IPR036638">
    <property type="entry name" value="HLH_DNA-bd_sf"/>
</dbReference>
<dbReference type="OrthoDB" id="6106870at2759"/>
<dbReference type="Pfam" id="PF00010">
    <property type="entry name" value="HLH"/>
    <property type="match status" value="1"/>
</dbReference>
<evidence type="ECO:0000313" key="4">
    <source>
        <dbReference type="Proteomes" id="UP000001070"/>
    </source>
</evidence>
<evidence type="ECO:0000256" key="1">
    <source>
        <dbReference type="SAM" id="MobiDB-lite"/>
    </source>
</evidence>
<dbReference type="GO" id="GO:0070888">
    <property type="term" value="F:E-box binding"/>
    <property type="evidence" value="ECO:0007669"/>
    <property type="project" value="EnsemblMetazoa"/>
</dbReference>
<accession>B4JIS2</accession>
<dbReference type="InterPro" id="IPR050283">
    <property type="entry name" value="E-box_TF_Regulators"/>
</dbReference>
<dbReference type="PANTHER" id="PTHR23349:SF42">
    <property type="entry name" value="BHLH DOMAIN-CONTAINING PROTEIN"/>
    <property type="match status" value="1"/>
</dbReference>
<proteinExistence type="predicted"/>
<dbReference type="GO" id="GO:0035074">
    <property type="term" value="P:pupation"/>
    <property type="evidence" value="ECO:0007669"/>
    <property type="project" value="EnsemblMetazoa"/>
</dbReference>
<dbReference type="GO" id="GO:0045944">
    <property type="term" value="P:positive regulation of transcription by RNA polymerase II"/>
    <property type="evidence" value="ECO:0007669"/>
    <property type="project" value="EnsemblMetazoa"/>
</dbReference>
<protein>
    <submittedName>
        <fullName evidence="3">GH11812</fullName>
    </submittedName>
</protein>
<dbReference type="GO" id="GO:0000981">
    <property type="term" value="F:DNA-binding transcription factor activity, RNA polymerase II-specific"/>
    <property type="evidence" value="ECO:0007669"/>
    <property type="project" value="EnsemblMetazoa"/>
</dbReference>
<gene>
    <name evidence="3" type="primary">Dgri\GH11812</name>
    <name evidence="3" type="ORF">Dgri_GH11812</name>
</gene>
<dbReference type="GO" id="GO:0007591">
    <property type="term" value="P:molting cycle, chitin-based cuticle"/>
    <property type="evidence" value="ECO:0007669"/>
    <property type="project" value="EnsemblMetazoa"/>
</dbReference>
<dbReference type="InterPro" id="IPR011598">
    <property type="entry name" value="bHLH_dom"/>
</dbReference>
<dbReference type="FunCoup" id="B4JIS2">
    <property type="interactions" value="36"/>
</dbReference>
<evidence type="ECO:0000259" key="2">
    <source>
        <dbReference type="PROSITE" id="PS50888"/>
    </source>
</evidence>